<evidence type="ECO:0000313" key="2">
    <source>
        <dbReference type="Proteomes" id="UP000253383"/>
    </source>
</evidence>
<evidence type="ECO:0000313" key="1">
    <source>
        <dbReference type="EMBL" id="RCR66307.1"/>
    </source>
</evidence>
<dbReference type="Proteomes" id="UP000253383">
    <property type="component" value="Unassembled WGS sequence"/>
</dbReference>
<dbReference type="EMBL" id="QOWE01000029">
    <property type="protein sequence ID" value="RCR66307.1"/>
    <property type="molecule type" value="Genomic_DNA"/>
</dbReference>
<proteinExistence type="predicted"/>
<comment type="caution">
    <text evidence="1">The sequence shown here is derived from an EMBL/GenBank/DDBJ whole genome shotgun (WGS) entry which is preliminary data.</text>
</comment>
<gene>
    <name evidence="1" type="ORF">DUE52_27605</name>
</gene>
<sequence length="100" mass="11312">MATRRYRSPFSGVQLWQDLKQLDGEEGNLSVFRPAQRLYTVDVEPPNFVIQKARATKSGTEYFVQLTGCIEDQFCIGPSGCFTGFWSNAGSYNPFFLSKL</sequence>
<reference evidence="1 2" key="1">
    <citation type="submission" date="2018-07" db="EMBL/GenBank/DDBJ databases">
        <title>Genome analysis of Larkinella rosea.</title>
        <authorList>
            <person name="Zhou Z."/>
            <person name="Wang G."/>
        </authorList>
    </citation>
    <scope>NUCLEOTIDE SEQUENCE [LARGE SCALE GENOMIC DNA]</scope>
    <source>
        <strain evidence="2">zzj9</strain>
    </source>
</reference>
<keyword evidence="2" id="KW-1185">Reference proteome</keyword>
<name>A0A368JF69_9BACT</name>
<organism evidence="1 2">
    <name type="scientific">Larkinella punicea</name>
    <dbReference type="NCBI Taxonomy" id="2315727"/>
    <lineage>
        <taxon>Bacteria</taxon>
        <taxon>Pseudomonadati</taxon>
        <taxon>Bacteroidota</taxon>
        <taxon>Cytophagia</taxon>
        <taxon>Cytophagales</taxon>
        <taxon>Spirosomataceae</taxon>
        <taxon>Larkinella</taxon>
    </lineage>
</organism>
<protein>
    <submittedName>
        <fullName evidence="1">Uncharacterized protein</fullName>
    </submittedName>
</protein>
<dbReference type="AlphaFoldDB" id="A0A368JF69"/>
<accession>A0A368JF69</accession>